<dbReference type="EMBL" id="JAHYBZ010000001">
    <property type="protein sequence ID" value="MBW6396393.1"/>
    <property type="molecule type" value="Genomic_DNA"/>
</dbReference>
<evidence type="ECO:0000313" key="2">
    <source>
        <dbReference type="Proteomes" id="UP001196565"/>
    </source>
</evidence>
<keyword evidence="2" id="KW-1185">Reference proteome</keyword>
<accession>A0ABS7A296</accession>
<protein>
    <submittedName>
        <fullName evidence="1">Uncharacterized protein</fullName>
    </submittedName>
</protein>
<dbReference type="Proteomes" id="UP001196565">
    <property type="component" value="Unassembled WGS sequence"/>
</dbReference>
<evidence type="ECO:0000313" key="1">
    <source>
        <dbReference type="EMBL" id="MBW6396393.1"/>
    </source>
</evidence>
<comment type="caution">
    <text evidence="1">The sequence shown here is derived from an EMBL/GenBank/DDBJ whole genome shotgun (WGS) entry which is preliminary data.</text>
</comment>
<dbReference type="RefSeq" id="WP_219760774.1">
    <property type="nucleotide sequence ID" value="NZ_JAHYBZ010000001.1"/>
</dbReference>
<proteinExistence type="predicted"/>
<organism evidence="1 2">
    <name type="scientific">Roseomonas alba</name>
    <dbReference type="NCBI Taxonomy" id="2846776"/>
    <lineage>
        <taxon>Bacteria</taxon>
        <taxon>Pseudomonadati</taxon>
        <taxon>Pseudomonadota</taxon>
        <taxon>Alphaproteobacteria</taxon>
        <taxon>Acetobacterales</taxon>
        <taxon>Roseomonadaceae</taxon>
        <taxon>Roseomonas</taxon>
    </lineage>
</organism>
<gene>
    <name evidence="1" type="ORF">KPL78_00975</name>
</gene>
<name>A0ABS7A296_9PROT</name>
<sequence length="312" mass="33722">MGRKKKKSEQKPVQRTLSAALNGDLPDVDGSAIRIMALHRFIELGGGRWAPKAYPHGAPPADDDPHMTTEQILETGGTVPIPHNLKIKRAQEASVTFEPLGRGRTDGAVTVGLAWSHQILILAACGACLMHDLPPPVPADCEALARALDRMKGEASTHAALTEYRDGHEHRRLRAAEEAFAEPQPQVAGSDIDGMFAAARDLAAERALAVDVARWNEEARDARSNVRAALAEDGLTHEMLAAPVALTEDDEEDAAFKALYRLLFTAKRVKRGKDQPGGQLRDALRRHMKAMREGVAPHPVRGWRVGGGVPAG</sequence>
<reference evidence="1 2" key="1">
    <citation type="submission" date="2021-07" db="EMBL/GenBank/DDBJ databases">
        <authorList>
            <person name="So Y."/>
        </authorList>
    </citation>
    <scope>NUCLEOTIDE SEQUENCE [LARGE SCALE GENOMIC DNA]</scope>
    <source>
        <strain evidence="1 2">HJA6</strain>
    </source>
</reference>